<proteinExistence type="predicted"/>
<comment type="caution">
    <text evidence="1">The sequence shown here is derived from an EMBL/GenBank/DDBJ whole genome shotgun (WGS) entry which is preliminary data.</text>
</comment>
<evidence type="ECO:0000313" key="1">
    <source>
        <dbReference type="EMBL" id="CAG8635180.1"/>
    </source>
</evidence>
<dbReference type="Proteomes" id="UP000789706">
    <property type="component" value="Unassembled WGS sequence"/>
</dbReference>
<sequence>MYNATFFSHVSPSTFPPNFSYNKVSPEIPLDEVLEIEPSDQVPLEKICEIEPFDQNSTHNLNLTENSENISFNELNEGEPLYPVTTEIWLKNYGLEKGFAITITHSEKDKKDSIIQWRIYACTRGLKYVPRKEAHIKESCNAEHNIEMQDDVRLLVTCDVRSGTIVEVLQHKNLG</sequence>
<dbReference type="EMBL" id="CAJVPK010004249">
    <property type="protein sequence ID" value="CAG8635180.1"/>
    <property type="molecule type" value="Genomic_DNA"/>
</dbReference>
<dbReference type="AlphaFoldDB" id="A0A9N9DDP7"/>
<dbReference type="OrthoDB" id="10412107at2759"/>
<protein>
    <submittedName>
        <fullName evidence="1">2772_t:CDS:1</fullName>
    </submittedName>
</protein>
<accession>A0A9N9DDP7</accession>
<reference evidence="1" key="1">
    <citation type="submission" date="2021-06" db="EMBL/GenBank/DDBJ databases">
        <authorList>
            <person name="Kallberg Y."/>
            <person name="Tangrot J."/>
            <person name="Rosling A."/>
        </authorList>
    </citation>
    <scope>NUCLEOTIDE SEQUENCE</scope>
    <source>
        <strain evidence="1">AZ414A</strain>
    </source>
</reference>
<feature type="non-terminal residue" evidence="1">
    <location>
        <position position="175"/>
    </location>
</feature>
<name>A0A9N9DDP7_9GLOM</name>
<keyword evidence="2" id="KW-1185">Reference proteome</keyword>
<evidence type="ECO:0000313" key="2">
    <source>
        <dbReference type="Proteomes" id="UP000789706"/>
    </source>
</evidence>
<gene>
    <name evidence="1" type="ORF">DEBURN_LOCUS10938</name>
</gene>
<organism evidence="1 2">
    <name type="scientific">Diversispora eburnea</name>
    <dbReference type="NCBI Taxonomy" id="1213867"/>
    <lineage>
        <taxon>Eukaryota</taxon>
        <taxon>Fungi</taxon>
        <taxon>Fungi incertae sedis</taxon>
        <taxon>Mucoromycota</taxon>
        <taxon>Glomeromycotina</taxon>
        <taxon>Glomeromycetes</taxon>
        <taxon>Diversisporales</taxon>
        <taxon>Diversisporaceae</taxon>
        <taxon>Diversispora</taxon>
    </lineage>
</organism>